<evidence type="ECO:0000256" key="1">
    <source>
        <dbReference type="SAM" id="MobiDB-lite"/>
    </source>
</evidence>
<name>A0A9N7TKE1_PLEPL</name>
<comment type="caution">
    <text evidence="2">The sequence shown here is derived from an EMBL/GenBank/DDBJ whole genome shotgun (WGS) entry which is preliminary data.</text>
</comment>
<accession>A0A9N7TKE1</accession>
<proteinExistence type="predicted"/>
<sequence length="114" mass="11832">MAQQSRLGSLHPTHLFPTTNHHQGSDYTVGRRPATGVGGGPCVSIKQNQQSAGHQMIPLVGLTVGLSQTSIISTCSLPTPQRAPNRTATNAGAGRLDEGLISFPAAHQLVTAEA</sequence>
<dbReference type="AlphaFoldDB" id="A0A9N7TKE1"/>
<feature type="region of interest" description="Disordered" evidence="1">
    <location>
        <begin position="1"/>
        <end position="40"/>
    </location>
</feature>
<evidence type="ECO:0000313" key="2">
    <source>
        <dbReference type="EMBL" id="CAB1414655.1"/>
    </source>
</evidence>
<keyword evidence="3" id="KW-1185">Reference proteome</keyword>
<feature type="compositionally biased region" description="Polar residues" evidence="1">
    <location>
        <begin position="16"/>
        <end position="26"/>
    </location>
</feature>
<reference evidence="2" key="1">
    <citation type="submission" date="2020-03" db="EMBL/GenBank/DDBJ databases">
        <authorList>
            <person name="Weist P."/>
        </authorList>
    </citation>
    <scope>NUCLEOTIDE SEQUENCE</scope>
</reference>
<gene>
    <name evidence="2" type="ORF">PLEPLA_LOCUS2364</name>
</gene>
<dbReference type="EMBL" id="CADEAL010000115">
    <property type="protein sequence ID" value="CAB1414655.1"/>
    <property type="molecule type" value="Genomic_DNA"/>
</dbReference>
<protein>
    <submittedName>
        <fullName evidence="2">Uncharacterized protein</fullName>
    </submittedName>
</protein>
<dbReference type="Proteomes" id="UP001153269">
    <property type="component" value="Unassembled WGS sequence"/>
</dbReference>
<organism evidence="2 3">
    <name type="scientific">Pleuronectes platessa</name>
    <name type="common">European plaice</name>
    <dbReference type="NCBI Taxonomy" id="8262"/>
    <lineage>
        <taxon>Eukaryota</taxon>
        <taxon>Metazoa</taxon>
        <taxon>Chordata</taxon>
        <taxon>Craniata</taxon>
        <taxon>Vertebrata</taxon>
        <taxon>Euteleostomi</taxon>
        <taxon>Actinopterygii</taxon>
        <taxon>Neopterygii</taxon>
        <taxon>Teleostei</taxon>
        <taxon>Neoteleostei</taxon>
        <taxon>Acanthomorphata</taxon>
        <taxon>Carangaria</taxon>
        <taxon>Pleuronectiformes</taxon>
        <taxon>Pleuronectoidei</taxon>
        <taxon>Pleuronectidae</taxon>
        <taxon>Pleuronectes</taxon>
    </lineage>
</organism>
<evidence type="ECO:0000313" key="3">
    <source>
        <dbReference type="Proteomes" id="UP001153269"/>
    </source>
</evidence>